<evidence type="ECO:0000256" key="5">
    <source>
        <dbReference type="ARBA" id="ARBA00022692"/>
    </source>
</evidence>
<evidence type="ECO:0000256" key="11">
    <source>
        <dbReference type="ARBA" id="ARBA00023237"/>
    </source>
</evidence>
<dbReference type="GO" id="GO:0006826">
    <property type="term" value="P:iron ion transport"/>
    <property type="evidence" value="ECO:0007669"/>
    <property type="project" value="UniProtKB-KW"/>
</dbReference>
<dbReference type="Pfam" id="PF07715">
    <property type="entry name" value="Plug"/>
    <property type="match status" value="1"/>
</dbReference>
<dbReference type="PANTHER" id="PTHR32552">
    <property type="entry name" value="FERRICHROME IRON RECEPTOR-RELATED"/>
    <property type="match status" value="1"/>
</dbReference>
<evidence type="ECO:0000256" key="7">
    <source>
        <dbReference type="ARBA" id="ARBA00023004"/>
    </source>
</evidence>
<feature type="short sequence motif" description="TonB C-terminal box" evidence="13">
    <location>
        <begin position="769"/>
        <end position="786"/>
    </location>
</feature>
<keyword evidence="6" id="KW-0732">Signal</keyword>
<evidence type="ECO:0000256" key="8">
    <source>
        <dbReference type="ARBA" id="ARBA00023065"/>
    </source>
</evidence>
<evidence type="ECO:0000259" key="15">
    <source>
        <dbReference type="Pfam" id="PF00593"/>
    </source>
</evidence>
<dbReference type="InterPro" id="IPR000531">
    <property type="entry name" value="Beta-barrel_TonB"/>
</dbReference>
<evidence type="ECO:0000259" key="16">
    <source>
        <dbReference type="Pfam" id="PF07715"/>
    </source>
</evidence>
<evidence type="ECO:0000256" key="14">
    <source>
        <dbReference type="RuleBase" id="RU003357"/>
    </source>
</evidence>
<dbReference type="AlphaFoldDB" id="A0A9X3TWY7"/>
<feature type="domain" description="TonB-dependent receptor-like beta-barrel" evidence="15">
    <location>
        <begin position="311"/>
        <end position="749"/>
    </location>
</feature>
<keyword evidence="18" id="KW-1185">Reference proteome</keyword>
<evidence type="ECO:0000256" key="1">
    <source>
        <dbReference type="ARBA" id="ARBA00004571"/>
    </source>
</evidence>
<evidence type="ECO:0000256" key="9">
    <source>
        <dbReference type="ARBA" id="ARBA00023077"/>
    </source>
</evidence>
<evidence type="ECO:0000256" key="12">
    <source>
        <dbReference type="PROSITE-ProRule" id="PRU01360"/>
    </source>
</evidence>
<evidence type="ECO:0000256" key="2">
    <source>
        <dbReference type="ARBA" id="ARBA00022448"/>
    </source>
</evidence>
<keyword evidence="3 12" id="KW-1134">Transmembrane beta strand</keyword>
<dbReference type="GO" id="GO:0009279">
    <property type="term" value="C:cell outer membrane"/>
    <property type="evidence" value="ECO:0007669"/>
    <property type="project" value="UniProtKB-SubCell"/>
</dbReference>
<dbReference type="PROSITE" id="PS01156">
    <property type="entry name" value="TONB_DEPENDENT_REC_2"/>
    <property type="match status" value="1"/>
</dbReference>
<keyword evidence="5 12" id="KW-0812">Transmembrane</keyword>
<dbReference type="Gene3D" id="2.40.170.20">
    <property type="entry name" value="TonB-dependent receptor, beta-barrel domain"/>
    <property type="match status" value="1"/>
</dbReference>
<gene>
    <name evidence="17" type="ORF">NYP16_06075</name>
</gene>
<keyword evidence="7" id="KW-0408">Iron</keyword>
<evidence type="ECO:0000256" key="4">
    <source>
        <dbReference type="ARBA" id="ARBA00022496"/>
    </source>
</evidence>
<comment type="subcellular location">
    <subcellularLocation>
        <location evidence="1 12">Cell outer membrane</location>
        <topology evidence="1 12">Multi-pass membrane protein</topology>
    </subcellularLocation>
</comment>
<dbReference type="RefSeq" id="WP_274943222.1">
    <property type="nucleotide sequence ID" value="NZ_JANWOI010000002.1"/>
</dbReference>
<dbReference type="Proteomes" id="UP001141619">
    <property type="component" value="Unassembled WGS sequence"/>
</dbReference>
<dbReference type="PROSITE" id="PS52016">
    <property type="entry name" value="TONB_DEPENDENT_REC_3"/>
    <property type="match status" value="1"/>
</dbReference>
<keyword evidence="11 12" id="KW-0998">Cell outer membrane</keyword>
<keyword evidence="8" id="KW-0406">Ion transport</keyword>
<dbReference type="Pfam" id="PF00593">
    <property type="entry name" value="TonB_dep_Rec_b-barrel"/>
    <property type="match status" value="1"/>
</dbReference>
<comment type="caution">
    <text evidence="17">The sequence shown here is derived from an EMBL/GenBank/DDBJ whole genome shotgun (WGS) entry which is preliminary data.</text>
</comment>
<keyword evidence="4" id="KW-0410">Iron transport</keyword>
<evidence type="ECO:0000313" key="18">
    <source>
        <dbReference type="Proteomes" id="UP001141619"/>
    </source>
</evidence>
<evidence type="ECO:0000256" key="10">
    <source>
        <dbReference type="ARBA" id="ARBA00023136"/>
    </source>
</evidence>
<accession>A0A9X3TWY7</accession>
<name>A0A9X3TWY7_9PROT</name>
<reference evidence="17" key="1">
    <citation type="submission" date="2022-08" db="EMBL/GenBank/DDBJ databases">
        <authorList>
            <person name="Vandamme P."/>
            <person name="Hettiarachchi A."/>
            <person name="Peeters C."/>
            <person name="Cnockaert M."/>
            <person name="Carlier A."/>
        </authorList>
    </citation>
    <scope>NUCLEOTIDE SEQUENCE</scope>
    <source>
        <strain evidence="17">LMG 31809</strain>
    </source>
</reference>
<dbReference type="EMBL" id="JANWOI010000002">
    <property type="protein sequence ID" value="MDA5193520.1"/>
    <property type="molecule type" value="Genomic_DNA"/>
</dbReference>
<dbReference type="InterPro" id="IPR012910">
    <property type="entry name" value="Plug_dom"/>
</dbReference>
<evidence type="ECO:0000256" key="13">
    <source>
        <dbReference type="PROSITE-ProRule" id="PRU10144"/>
    </source>
</evidence>
<reference evidence="17" key="2">
    <citation type="journal article" date="2023" name="Syst. Appl. Microbiol.">
        <title>Govania unica gen. nov., sp. nov., a rare biosphere bacterium that represents a novel family in the class Alphaproteobacteria.</title>
        <authorList>
            <person name="Vandamme P."/>
            <person name="Peeters C."/>
            <person name="Hettiarachchi A."/>
            <person name="Cnockaert M."/>
            <person name="Carlier A."/>
        </authorList>
    </citation>
    <scope>NUCLEOTIDE SEQUENCE</scope>
    <source>
        <strain evidence="17">LMG 31809</strain>
    </source>
</reference>
<organism evidence="17 18">
    <name type="scientific">Govanella unica</name>
    <dbReference type="NCBI Taxonomy" id="2975056"/>
    <lineage>
        <taxon>Bacteria</taxon>
        <taxon>Pseudomonadati</taxon>
        <taxon>Pseudomonadota</taxon>
        <taxon>Alphaproteobacteria</taxon>
        <taxon>Emcibacterales</taxon>
        <taxon>Govanellaceae</taxon>
        <taxon>Govanella</taxon>
    </lineage>
</organism>
<sequence>MTDTPISYRRRGVADFTTAMLATSIFALTTVMSVAAPAPAAETSAAGGLEEIIVTATKRTQNLMEVPIAVSAFSEAALQNSGIRDIRNLVALSPSLNFQTPGGDSDSSVRIRGMGTTSTNVGLESAVGVVIDGVPRARTGVALSELGDIERIEVLRGPQGTLFGRNTSAGLINVITKNPNMKEFEGYVEGTYGNYDYYRLNGAVSGPLVEDVLGVRIEGVVQKRNGFLHEVNTDTDTMGLNRSFLRGKLQYQPNENLRIKLSADYTNRNEDCCTAVFSLVGANAIKGQTIAATHGVQSYGSTHPFDRLAARSPGRVNQEDVKDWGVGLEVNWDAGVGEVVSVTSYRDWKANRGQDFDHSGVDLGYIPKDGIFQQFKVFSQELRFQGKSGPLDWLVGAWYSHEDITDQRAFLMGVDMPLMFNTAKPAVLAAFRPGDGGYGFSNQKGEDYAAFTHNTYAITEALKFTVGARITRNKKKVDLTANTINPACDTAVALNDPVGIGSFCASFWDSRLNPAGGKDSRAETALTGTVNLSYEFSPEANSYISYSRGYKSGGYNLDRAGFSTPATPNAADLSFGKETVDAYEVGFKSQFFDNTVRFNAAVFYQAFKGFQSIQYTGVSFIVFGLPKAITKGAEVELTWAPVKGLTLTGATTYADAYYTSDPGNRAFAGKPMEMSPKWTLVGSATYDFPIPGTSLKGLAYADIRWVSTYMTASFGDINRQQDAFALVNGRLALSNESDSWRVELWARNLFNQDYYRRVIPATFQAGSYSAFLGDPRTYGITVRTNF</sequence>
<keyword evidence="10 12" id="KW-0472">Membrane</keyword>
<dbReference type="InterPro" id="IPR010917">
    <property type="entry name" value="TonB_rcpt_CS"/>
</dbReference>
<evidence type="ECO:0000256" key="3">
    <source>
        <dbReference type="ARBA" id="ARBA00022452"/>
    </source>
</evidence>
<protein>
    <submittedName>
        <fullName evidence="17">TonB-dependent receptor</fullName>
    </submittedName>
</protein>
<dbReference type="CDD" id="cd01347">
    <property type="entry name" value="ligand_gated_channel"/>
    <property type="match status" value="1"/>
</dbReference>
<proteinExistence type="inferred from homology"/>
<keyword evidence="17" id="KW-0675">Receptor</keyword>
<evidence type="ECO:0000256" key="6">
    <source>
        <dbReference type="ARBA" id="ARBA00022729"/>
    </source>
</evidence>
<dbReference type="SUPFAM" id="SSF56935">
    <property type="entry name" value="Porins"/>
    <property type="match status" value="1"/>
</dbReference>
<keyword evidence="9 14" id="KW-0798">TonB box</keyword>
<dbReference type="InterPro" id="IPR039426">
    <property type="entry name" value="TonB-dep_rcpt-like"/>
</dbReference>
<dbReference type="PANTHER" id="PTHR32552:SF81">
    <property type="entry name" value="TONB-DEPENDENT OUTER MEMBRANE RECEPTOR"/>
    <property type="match status" value="1"/>
</dbReference>
<dbReference type="InterPro" id="IPR036942">
    <property type="entry name" value="Beta-barrel_TonB_sf"/>
</dbReference>
<keyword evidence="2 12" id="KW-0813">Transport</keyword>
<comment type="similarity">
    <text evidence="12 14">Belongs to the TonB-dependent receptor family.</text>
</comment>
<feature type="domain" description="TonB-dependent receptor plug" evidence="16">
    <location>
        <begin position="63"/>
        <end position="170"/>
    </location>
</feature>
<evidence type="ECO:0000313" key="17">
    <source>
        <dbReference type="EMBL" id="MDA5193520.1"/>
    </source>
</evidence>